<evidence type="ECO:0000256" key="1">
    <source>
        <dbReference type="SAM" id="MobiDB-lite"/>
    </source>
</evidence>
<dbReference type="InterPro" id="IPR059026">
    <property type="entry name" value="LpqB_N"/>
</dbReference>
<evidence type="ECO:0000313" key="4">
    <source>
        <dbReference type="EMBL" id="SFT06006.1"/>
    </source>
</evidence>
<accession>A0A1I6UX22</accession>
<sequence length="621" mass="65765">MAGERWRGGVRSLGLLLAGGLLVGGCASMPSSGPVQRVETADRAENESPVRIFGVSPQENATQQQIVRGFLEAITSDEAQFDTAREYLTPQRQQVWDPFASTTVLASGPDTTSRLPEGEQPGEGQDAGAEQVAQTAVVELSGTLLATVDTAHGYTPQEGAYQASFRLKRVEGEWRIDELPDGLVMSAADFQRNYHSVNTFYYADLGPESGKAGELGQTLVADPIYVRWRIDPIGEAVGELLSGPGEWLAPVARTEFPQEAGLVPERNAIVMDSGVLTVALTGVDPGVNRDRCELMGAQLLHTVQAQYSGEVSEVRLTDPAGTRLCALSRAEAKNLAPGLLDARSGSSYYLDEEDRLITVPDVDAEPQPVTGALGQGTVPLREAAVSRDENRAAGVTEDGTALLVTEMWGTDPVPEALPLSAAPGAEAGLSRPSWDGLGDLWVADRDPANPRLLRLSGGVGTPQEVPVPDLPAGRYIESVRVSSDGVRIAMLLAGDDDTSTLWLGRIHRAAVGEAVEVSVQGLRAVTPVLEKVTALSWAGVSRLVVVGRPADGAEQLQYLGTDGSPVASSNTPGLNDVTGVAASENDTLPLLAETGDRIVRLQDRSQWKLVTDRGSAPFYPG</sequence>
<dbReference type="Pfam" id="PF25976">
    <property type="entry name" value="LpqB_N"/>
    <property type="match status" value="1"/>
</dbReference>
<evidence type="ECO:0000313" key="5">
    <source>
        <dbReference type="Proteomes" id="UP000198873"/>
    </source>
</evidence>
<dbReference type="SUPFAM" id="SSF82171">
    <property type="entry name" value="DPP6 N-terminal domain-like"/>
    <property type="match status" value="1"/>
</dbReference>
<dbReference type="RefSeq" id="WP_139275205.1">
    <property type="nucleotide sequence ID" value="NZ_FPAB01000006.1"/>
</dbReference>
<dbReference type="STRING" id="1176198.SAMN05444716_106279"/>
<dbReference type="Pfam" id="PF10647">
    <property type="entry name" value="Gmad1"/>
    <property type="match status" value="1"/>
</dbReference>
<dbReference type="Proteomes" id="UP000198873">
    <property type="component" value="Unassembled WGS sequence"/>
</dbReference>
<evidence type="ECO:0000259" key="2">
    <source>
        <dbReference type="Pfam" id="PF10647"/>
    </source>
</evidence>
<dbReference type="AlphaFoldDB" id="A0A1I6UX22"/>
<feature type="domain" description="Lipoprotein LpqB C-terminal" evidence="2">
    <location>
        <begin position="365"/>
        <end position="620"/>
    </location>
</feature>
<feature type="region of interest" description="Disordered" evidence="1">
    <location>
        <begin position="105"/>
        <end position="130"/>
    </location>
</feature>
<feature type="domain" description="Lipoprotein LpqB N-terminal" evidence="3">
    <location>
        <begin position="57"/>
        <end position="191"/>
    </location>
</feature>
<gene>
    <name evidence="4" type="ORF">SAMN05444716_106279</name>
</gene>
<protein>
    <submittedName>
        <fullName evidence="4">Lipoprotein LpqB beta-propeller domain-containing protein</fullName>
    </submittedName>
</protein>
<keyword evidence="4" id="KW-0449">Lipoprotein</keyword>
<organism evidence="4 5">
    <name type="scientific">Streptomyces harbinensis</name>
    <dbReference type="NCBI Taxonomy" id="1176198"/>
    <lineage>
        <taxon>Bacteria</taxon>
        <taxon>Bacillati</taxon>
        <taxon>Actinomycetota</taxon>
        <taxon>Actinomycetes</taxon>
        <taxon>Kitasatosporales</taxon>
        <taxon>Streptomycetaceae</taxon>
        <taxon>Streptomyces</taxon>
    </lineage>
</organism>
<dbReference type="EMBL" id="FPAB01000006">
    <property type="protein sequence ID" value="SFT06006.1"/>
    <property type="molecule type" value="Genomic_DNA"/>
</dbReference>
<keyword evidence="5" id="KW-1185">Reference proteome</keyword>
<evidence type="ECO:0000259" key="3">
    <source>
        <dbReference type="Pfam" id="PF25976"/>
    </source>
</evidence>
<dbReference type="InterPro" id="IPR018910">
    <property type="entry name" value="LpqB_C"/>
</dbReference>
<reference evidence="5" key="1">
    <citation type="submission" date="2016-10" db="EMBL/GenBank/DDBJ databases">
        <authorList>
            <person name="Varghese N."/>
            <person name="Submissions S."/>
        </authorList>
    </citation>
    <scope>NUCLEOTIDE SEQUENCE [LARGE SCALE GENOMIC DNA]</scope>
    <source>
        <strain evidence="5">CGMCC 4.7047</strain>
    </source>
</reference>
<proteinExistence type="predicted"/>
<name>A0A1I6UX22_9ACTN</name>
<dbReference type="PROSITE" id="PS51257">
    <property type="entry name" value="PROKAR_LIPOPROTEIN"/>
    <property type="match status" value="1"/>
</dbReference>
<feature type="compositionally biased region" description="Polar residues" evidence="1">
    <location>
        <begin position="105"/>
        <end position="114"/>
    </location>
</feature>